<evidence type="ECO:0000256" key="10">
    <source>
        <dbReference type="ARBA" id="ARBA00052810"/>
    </source>
</evidence>
<dbReference type="EC" id="1.8.5.8" evidence="14"/>
<dbReference type="Gene3D" id="3.50.50.60">
    <property type="entry name" value="FAD/NAD(P)-binding domain"/>
    <property type="match status" value="2"/>
</dbReference>
<dbReference type="AlphaFoldDB" id="A0A915K9S0"/>
<evidence type="ECO:0000256" key="8">
    <source>
        <dbReference type="ARBA" id="ARBA00023128"/>
    </source>
</evidence>
<accession>A0A915K9S0</accession>
<evidence type="ECO:0000313" key="19">
    <source>
        <dbReference type="WBParaSite" id="nRc.2.0.1.t34658-RA"/>
    </source>
</evidence>
<comment type="catalytic activity">
    <reaction evidence="11">
        <text>a quinone + hydrogen sulfide + glutathione + H(+) = S-sulfanylglutathione + a quinol</text>
        <dbReference type="Rhea" id="RHEA:55156"/>
        <dbReference type="ChEBI" id="CHEBI:15378"/>
        <dbReference type="ChEBI" id="CHEBI:24646"/>
        <dbReference type="ChEBI" id="CHEBI:29919"/>
        <dbReference type="ChEBI" id="CHEBI:57925"/>
        <dbReference type="ChEBI" id="CHEBI:58905"/>
        <dbReference type="ChEBI" id="CHEBI:132124"/>
        <dbReference type="EC" id="1.8.5.8"/>
    </reaction>
    <physiologicalReaction direction="left-to-right" evidence="11">
        <dbReference type="Rhea" id="RHEA:55157"/>
    </physiologicalReaction>
</comment>
<dbReference type="FunFam" id="3.50.50.60:FF:000034">
    <property type="entry name" value="sulfide:quinone oxidoreductase, mitochondrial"/>
    <property type="match status" value="1"/>
</dbReference>
<dbReference type="InterPro" id="IPR015904">
    <property type="entry name" value="Sulphide_quinone_reductase"/>
</dbReference>
<dbReference type="GO" id="GO:0070221">
    <property type="term" value="P:sulfide oxidation, using sulfide:quinone oxidoreductase"/>
    <property type="evidence" value="ECO:0007669"/>
    <property type="project" value="TreeGrafter"/>
</dbReference>
<name>A0A915K9S0_ROMCU</name>
<evidence type="ECO:0000256" key="5">
    <source>
        <dbReference type="ARBA" id="ARBA00022827"/>
    </source>
</evidence>
<comment type="function">
    <text evidence="12">Catalyzes the oxidation of hydrogen sulfide with the help of a quinone, such as ubiquinone-10, giving rise to thiosulfate and ultimately to sulfane (molecular sulfur) atoms. Requires an additional electron acceptor; can use sulfite, sulfide or cyanide (in vitro). It is believed the in vivo electron acceptor is glutathione.</text>
</comment>
<dbReference type="GO" id="GO:0048038">
    <property type="term" value="F:quinone binding"/>
    <property type="evidence" value="ECO:0007669"/>
    <property type="project" value="UniProtKB-KW"/>
</dbReference>
<feature type="region of interest" description="Disordered" evidence="17">
    <location>
        <begin position="507"/>
        <end position="565"/>
    </location>
</feature>
<organism evidence="18 19">
    <name type="scientific">Romanomermis culicivorax</name>
    <name type="common">Nematode worm</name>
    <dbReference type="NCBI Taxonomy" id="13658"/>
    <lineage>
        <taxon>Eukaryota</taxon>
        <taxon>Metazoa</taxon>
        <taxon>Ecdysozoa</taxon>
        <taxon>Nematoda</taxon>
        <taxon>Enoplea</taxon>
        <taxon>Dorylaimia</taxon>
        <taxon>Mermithida</taxon>
        <taxon>Mermithoidea</taxon>
        <taxon>Mermithidae</taxon>
        <taxon>Romanomermis</taxon>
    </lineage>
</organism>
<evidence type="ECO:0000256" key="12">
    <source>
        <dbReference type="ARBA" id="ARBA00059167"/>
    </source>
</evidence>
<feature type="region of interest" description="Disordered" evidence="17">
    <location>
        <begin position="411"/>
        <end position="447"/>
    </location>
</feature>
<evidence type="ECO:0000256" key="2">
    <source>
        <dbReference type="ARBA" id="ARBA00004173"/>
    </source>
</evidence>
<evidence type="ECO:0000313" key="18">
    <source>
        <dbReference type="Proteomes" id="UP000887565"/>
    </source>
</evidence>
<proteinExistence type="inferred from homology"/>
<evidence type="ECO:0000256" key="13">
    <source>
        <dbReference type="ARBA" id="ARBA00060891"/>
    </source>
</evidence>
<keyword evidence="3" id="KW-0285">Flavoprotein</keyword>
<evidence type="ECO:0000256" key="4">
    <source>
        <dbReference type="ARBA" id="ARBA00022719"/>
    </source>
</evidence>
<comment type="similarity">
    <text evidence="13">Belongs to the SQRD family.</text>
</comment>
<dbReference type="PANTHER" id="PTHR10632:SF2">
    <property type="entry name" value="SULFIDE:QUINONE OXIDOREDUCTASE, MITOCHONDRIAL"/>
    <property type="match status" value="1"/>
</dbReference>
<feature type="compositionally biased region" description="Gly residues" evidence="17">
    <location>
        <begin position="511"/>
        <end position="554"/>
    </location>
</feature>
<dbReference type="PANTHER" id="PTHR10632">
    <property type="entry name" value="SULFIDE:QUINONE OXIDOREDUCTASE"/>
    <property type="match status" value="1"/>
</dbReference>
<evidence type="ECO:0000256" key="14">
    <source>
        <dbReference type="ARBA" id="ARBA00066447"/>
    </source>
</evidence>
<comment type="subcellular location">
    <subcellularLocation>
        <location evidence="2">Mitochondrion</location>
    </subcellularLocation>
</comment>
<sequence length="565" mass="62576">MWTLIGAGAKKFQQCHKPTSQVLTDATWIKDSVADFSPDSCAIVLKSGKQLQYDALIIGIGLQLRYDMIKGLPEAFSTPGIGSNYHPEYVHKTYESIKNFREGNAVFTYPQTTIKCPGAPQKIMYLTDHYLRKNGRRDKANLLFCTAASFMFGVKAYNGPLEKICDDKGVIRNYLHTLTEVKPNSREAIFDIKNPDGKVLEQKAIKYEMLHVAPPCSAPEILRKQTKLVDQTGFLNLNKDTLQHVAFPNIFGLGDCTNLPTSKTAAAAGVESGVLQKNVVAFLNNRPLTSKYTGYASCPLVTSYNTGIMPEFDYSLTPLETLPIDQSKERHIFYYMKADLMPFLYWNGLVKGYWKGPQSIRKMCSNRKQRHVDSIFHREKRQSRYGSRRILSGSLQQEVLRYRSCIAQCSDGPGNAEKRRRPRRGSGGGGRSGHRSGEYNQRMSNSDHRPNIFARCLRDNRCYTDEKSKGRGECHSNGMERSEPERKTMCSCLQNVYGPDAVSCDDSQQSFGGGGRNTGGGGSNGGGGEWNGNRGGGTGNGIDNGISIGSGNGGVPTRPPDYDII</sequence>
<protein>
    <recommendedName>
        <fullName evidence="15">Sulfide:quinone oxidoreductase, mitochondrial</fullName>
        <ecNumber evidence="14">1.8.5.8</ecNumber>
    </recommendedName>
    <alternativeName>
        <fullName evidence="16">Sulfide quinone oxidoreductase</fullName>
    </alternativeName>
</protein>
<evidence type="ECO:0000256" key="9">
    <source>
        <dbReference type="ARBA" id="ARBA00051038"/>
    </source>
</evidence>
<keyword evidence="4" id="KW-0874">Quinone</keyword>
<keyword evidence="18" id="KW-1185">Reference proteome</keyword>
<evidence type="ECO:0000256" key="1">
    <source>
        <dbReference type="ARBA" id="ARBA00001974"/>
    </source>
</evidence>
<comment type="catalytic activity">
    <reaction evidence="9">
        <text>ubiquinone-10 + hydrogen sulfide + sulfite + 2 H(+) = ubiquinol-10 + thiosulfate</text>
        <dbReference type="Rhea" id="RHEA:38359"/>
        <dbReference type="ChEBI" id="CHEBI:15378"/>
        <dbReference type="ChEBI" id="CHEBI:17359"/>
        <dbReference type="ChEBI" id="CHEBI:29919"/>
        <dbReference type="ChEBI" id="CHEBI:33542"/>
        <dbReference type="ChEBI" id="CHEBI:46245"/>
        <dbReference type="ChEBI" id="CHEBI:64183"/>
    </reaction>
    <physiologicalReaction direction="left-to-right" evidence="9">
        <dbReference type="Rhea" id="RHEA:38360"/>
    </physiologicalReaction>
</comment>
<keyword evidence="5" id="KW-0274">FAD</keyword>
<comment type="cofactor">
    <cofactor evidence="1">
        <name>FAD</name>
        <dbReference type="ChEBI" id="CHEBI:57692"/>
    </cofactor>
</comment>
<dbReference type="GO" id="GO:0106436">
    <property type="term" value="F:glutathione-dependent sulfide quinone oxidoreductase activity"/>
    <property type="evidence" value="ECO:0007669"/>
    <property type="project" value="UniProtKB-EC"/>
</dbReference>
<keyword evidence="8" id="KW-0496">Mitochondrion</keyword>
<reference evidence="19" key="1">
    <citation type="submission" date="2022-11" db="UniProtKB">
        <authorList>
            <consortium name="WormBaseParasite"/>
        </authorList>
    </citation>
    <scope>IDENTIFICATION</scope>
</reference>
<dbReference type="Proteomes" id="UP000887565">
    <property type="component" value="Unplaced"/>
</dbReference>
<dbReference type="GO" id="GO:0070224">
    <property type="term" value="F:sulfide:quinone oxidoreductase activity"/>
    <property type="evidence" value="ECO:0007669"/>
    <property type="project" value="TreeGrafter"/>
</dbReference>
<keyword evidence="7" id="KW-0560">Oxidoreductase</keyword>
<evidence type="ECO:0000256" key="16">
    <source>
        <dbReference type="ARBA" id="ARBA00082958"/>
    </source>
</evidence>
<comment type="catalytic activity">
    <reaction evidence="10">
        <text>ubiquinone-10 + hydrogen sulfide + glutathione + H(+) = S-sulfanylglutathione + ubiquinol-10</text>
        <dbReference type="Rhea" id="RHEA:62608"/>
        <dbReference type="ChEBI" id="CHEBI:15378"/>
        <dbReference type="ChEBI" id="CHEBI:29919"/>
        <dbReference type="ChEBI" id="CHEBI:46245"/>
        <dbReference type="ChEBI" id="CHEBI:57925"/>
        <dbReference type="ChEBI" id="CHEBI:58905"/>
        <dbReference type="ChEBI" id="CHEBI:64183"/>
    </reaction>
    <physiologicalReaction direction="left-to-right" evidence="10">
        <dbReference type="Rhea" id="RHEA:62609"/>
    </physiologicalReaction>
</comment>
<dbReference type="SUPFAM" id="SSF51905">
    <property type="entry name" value="FAD/NAD(P)-binding domain"/>
    <property type="match status" value="2"/>
</dbReference>
<dbReference type="InterPro" id="IPR036188">
    <property type="entry name" value="FAD/NAD-bd_sf"/>
</dbReference>
<keyword evidence="6" id="KW-0809">Transit peptide</keyword>
<evidence type="ECO:0000256" key="3">
    <source>
        <dbReference type="ARBA" id="ARBA00022630"/>
    </source>
</evidence>
<evidence type="ECO:0000256" key="7">
    <source>
        <dbReference type="ARBA" id="ARBA00023002"/>
    </source>
</evidence>
<evidence type="ECO:0000256" key="11">
    <source>
        <dbReference type="ARBA" id="ARBA00052986"/>
    </source>
</evidence>
<dbReference type="GO" id="GO:0071949">
    <property type="term" value="F:FAD binding"/>
    <property type="evidence" value="ECO:0007669"/>
    <property type="project" value="TreeGrafter"/>
</dbReference>
<dbReference type="GO" id="GO:0005739">
    <property type="term" value="C:mitochondrion"/>
    <property type="evidence" value="ECO:0007669"/>
    <property type="project" value="UniProtKB-SubCell"/>
</dbReference>
<evidence type="ECO:0000256" key="15">
    <source>
        <dbReference type="ARBA" id="ARBA00070160"/>
    </source>
</evidence>
<evidence type="ECO:0000256" key="17">
    <source>
        <dbReference type="SAM" id="MobiDB-lite"/>
    </source>
</evidence>
<evidence type="ECO:0000256" key="6">
    <source>
        <dbReference type="ARBA" id="ARBA00022946"/>
    </source>
</evidence>
<dbReference type="WBParaSite" id="nRc.2.0.1.t34658-RA">
    <property type="protein sequence ID" value="nRc.2.0.1.t34658-RA"/>
    <property type="gene ID" value="nRc.2.0.1.g34658"/>
</dbReference>